<accession>A0A9N7YB70</accession>
<feature type="region of interest" description="Disordered" evidence="1">
    <location>
        <begin position="15"/>
        <end position="44"/>
    </location>
</feature>
<reference evidence="2" key="1">
    <citation type="submission" date="2020-03" db="EMBL/GenBank/DDBJ databases">
        <authorList>
            <person name="Weist P."/>
        </authorList>
    </citation>
    <scope>NUCLEOTIDE SEQUENCE</scope>
</reference>
<keyword evidence="3" id="KW-1185">Reference proteome</keyword>
<gene>
    <name evidence="2" type="ORF">PLEPLA_LOCUS7553</name>
</gene>
<sequence length="171" mass="18080">MQGMLAPLFRVAGGLSQGGRLSHSPRRAPAPRGEHATGRRTTASHRLASFQCELAAFYRSPVRGNERSRGEPGLGHSEPRYTSATLRPLSALSSGGPNRALSVAGPGCSCSHHPPGAPRRLCPSPLRISIHICSPGSGSLLLIPGTGSKLQLRISNPPQPNMERDSHHSHV</sequence>
<name>A0A9N7YB70_PLEPL</name>
<evidence type="ECO:0000256" key="1">
    <source>
        <dbReference type="SAM" id="MobiDB-lite"/>
    </source>
</evidence>
<comment type="caution">
    <text evidence="2">The sequence shown here is derived from an EMBL/GenBank/DDBJ whole genome shotgun (WGS) entry which is preliminary data.</text>
</comment>
<evidence type="ECO:0000313" key="3">
    <source>
        <dbReference type="Proteomes" id="UP001153269"/>
    </source>
</evidence>
<evidence type="ECO:0000313" key="2">
    <source>
        <dbReference type="EMBL" id="CAB1419702.1"/>
    </source>
</evidence>
<dbReference type="EMBL" id="CADEAL010000404">
    <property type="protein sequence ID" value="CAB1419702.1"/>
    <property type="molecule type" value="Genomic_DNA"/>
</dbReference>
<organism evidence="2 3">
    <name type="scientific">Pleuronectes platessa</name>
    <name type="common">European plaice</name>
    <dbReference type="NCBI Taxonomy" id="8262"/>
    <lineage>
        <taxon>Eukaryota</taxon>
        <taxon>Metazoa</taxon>
        <taxon>Chordata</taxon>
        <taxon>Craniata</taxon>
        <taxon>Vertebrata</taxon>
        <taxon>Euteleostomi</taxon>
        <taxon>Actinopterygii</taxon>
        <taxon>Neopterygii</taxon>
        <taxon>Teleostei</taxon>
        <taxon>Neoteleostei</taxon>
        <taxon>Acanthomorphata</taxon>
        <taxon>Carangaria</taxon>
        <taxon>Pleuronectiformes</taxon>
        <taxon>Pleuronectoidei</taxon>
        <taxon>Pleuronectidae</taxon>
        <taxon>Pleuronectes</taxon>
    </lineage>
</organism>
<protein>
    <submittedName>
        <fullName evidence="2">Uncharacterized protein</fullName>
    </submittedName>
</protein>
<dbReference type="Proteomes" id="UP001153269">
    <property type="component" value="Unassembled WGS sequence"/>
</dbReference>
<proteinExistence type="predicted"/>
<dbReference type="AlphaFoldDB" id="A0A9N7YB70"/>